<keyword evidence="1" id="KW-1133">Transmembrane helix</keyword>
<evidence type="ECO:0000256" key="1">
    <source>
        <dbReference type="SAM" id="Phobius"/>
    </source>
</evidence>
<protein>
    <recommendedName>
        <fullName evidence="4">DUF304 domain-containing protein</fullName>
    </recommendedName>
</protein>
<dbReference type="EMBL" id="LDRB01000019">
    <property type="protein sequence ID" value="KTR41211.1"/>
    <property type="molecule type" value="Genomic_DNA"/>
</dbReference>
<keyword evidence="1" id="KW-0472">Membrane</keyword>
<organism evidence="2 3">
    <name type="scientific">Curtobacterium oceanosedimentum</name>
    <dbReference type="NCBI Taxonomy" id="465820"/>
    <lineage>
        <taxon>Bacteria</taxon>
        <taxon>Bacillati</taxon>
        <taxon>Actinomycetota</taxon>
        <taxon>Actinomycetes</taxon>
        <taxon>Micrococcales</taxon>
        <taxon>Microbacteriaceae</taxon>
        <taxon>Curtobacterium</taxon>
    </lineage>
</organism>
<feature type="transmembrane region" description="Helical" evidence="1">
    <location>
        <begin position="38"/>
        <end position="56"/>
    </location>
</feature>
<keyword evidence="1" id="KW-0812">Transmembrane</keyword>
<reference evidence="2 3" key="1">
    <citation type="journal article" date="2016" name="Front. Microbiol.">
        <title>Genomic Resource of Rice Seed Associated Bacteria.</title>
        <authorList>
            <person name="Midha S."/>
            <person name="Bansal K."/>
            <person name="Sharma S."/>
            <person name="Kumar N."/>
            <person name="Patil P.P."/>
            <person name="Chaudhry V."/>
            <person name="Patil P.B."/>
        </authorList>
    </citation>
    <scope>NUCLEOTIDE SEQUENCE [LARGE SCALE GENOMIC DNA]</scope>
    <source>
        <strain evidence="2 3">NS263</strain>
    </source>
</reference>
<dbReference type="Proteomes" id="UP000078335">
    <property type="component" value="Unassembled WGS sequence"/>
</dbReference>
<accession>A0ABR5S7Y5</accession>
<evidence type="ECO:0008006" key="4">
    <source>
        <dbReference type="Google" id="ProtNLM"/>
    </source>
</evidence>
<gene>
    <name evidence="2" type="ORF">NS263_05075</name>
</gene>
<feature type="transmembrane region" description="Helical" evidence="1">
    <location>
        <begin position="162"/>
        <end position="182"/>
    </location>
</feature>
<evidence type="ECO:0000313" key="2">
    <source>
        <dbReference type="EMBL" id="KTR41211.1"/>
    </source>
</evidence>
<proteinExistence type="predicted"/>
<feature type="transmembrane region" description="Helical" evidence="1">
    <location>
        <begin position="12"/>
        <end position="32"/>
    </location>
</feature>
<evidence type="ECO:0000313" key="3">
    <source>
        <dbReference type="Proteomes" id="UP000078335"/>
    </source>
</evidence>
<keyword evidence="3" id="KW-1185">Reference proteome</keyword>
<sequence length="184" mass="19860">MAWMSTVVAPRMRLFAVVLWVVAVVLVPLALLTGGNPLLVPVPSIFTAFIAWAVLWRPRFELTEETLTIVDVRRTSTYPWRRVQEVHTKYGIEVVTTEGVRRTWLATRPTAALGIRHAGGGATTAADVRQVADVLRAHVPAPVLHDGPPPATVAAATITHRVHGWSVIAMIVLGVAASMAAAQL</sequence>
<comment type="caution">
    <text evidence="2">The sequence shown here is derived from an EMBL/GenBank/DDBJ whole genome shotgun (WGS) entry which is preliminary data.</text>
</comment>
<name>A0ABR5S7Y5_9MICO</name>